<dbReference type="InterPro" id="IPR003661">
    <property type="entry name" value="HisK_dim/P_dom"/>
</dbReference>
<evidence type="ECO:0000256" key="14">
    <source>
        <dbReference type="SAM" id="Phobius"/>
    </source>
</evidence>
<dbReference type="SMART" id="SM00387">
    <property type="entry name" value="HATPase_c"/>
    <property type="match status" value="1"/>
</dbReference>
<keyword evidence="4" id="KW-0597">Phosphoprotein</keyword>
<keyword evidence="8 16" id="KW-0418">Kinase</keyword>
<dbReference type="PANTHER" id="PTHR45569">
    <property type="entry name" value="SENSOR PROTEIN KDPD"/>
    <property type="match status" value="1"/>
</dbReference>
<dbReference type="Gene3D" id="3.30.565.10">
    <property type="entry name" value="Histidine kinase-like ATPase, C-terminal domain"/>
    <property type="match status" value="1"/>
</dbReference>
<dbReference type="GO" id="GO:0005886">
    <property type="term" value="C:plasma membrane"/>
    <property type="evidence" value="ECO:0007669"/>
    <property type="project" value="TreeGrafter"/>
</dbReference>
<evidence type="ECO:0000256" key="2">
    <source>
        <dbReference type="ARBA" id="ARBA00004141"/>
    </source>
</evidence>
<dbReference type="RefSeq" id="WP_059634125.1">
    <property type="nucleotide sequence ID" value="NZ_LOTK01000044.1"/>
</dbReference>
<evidence type="ECO:0000256" key="6">
    <source>
        <dbReference type="ARBA" id="ARBA00022692"/>
    </source>
</evidence>
<keyword evidence="5" id="KW-0808">Transferase</keyword>
<dbReference type="AlphaFoldDB" id="A0A102K691"/>
<dbReference type="Gene3D" id="1.20.120.620">
    <property type="entry name" value="Backbone structure of the membrane domain of e. Coli histidine kinase receptor kdpd"/>
    <property type="match status" value="1"/>
</dbReference>
<dbReference type="Proteomes" id="UP000065521">
    <property type="component" value="Unassembled WGS sequence"/>
</dbReference>
<dbReference type="PANTHER" id="PTHR45569:SF1">
    <property type="entry name" value="SENSOR PROTEIN KDPD"/>
    <property type="match status" value="1"/>
</dbReference>
<keyword evidence="7" id="KW-0547">Nucleotide-binding</keyword>
<dbReference type="Gene3D" id="3.30.450.40">
    <property type="match status" value="1"/>
</dbReference>
<dbReference type="PRINTS" id="PR00344">
    <property type="entry name" value="BCTRLSENSOR"/>
</dbReference>
<keyword evidence="9" id="KW-0067">ATP-binding</keyword>
<dbReference type="InterPro" id="IPR029016">
    <property type="entry name" value="GAF-like_dom_sf"/>
</dbReference>
<dbReference type="Pfam" id="PF00512">
    <property type="entry name" value="HisKA"/>
    <property type="match status" value="1"/>
</dbReference>
<evidence type="ECO:0000256" key="7">
    <source>
        <dbReference type="ARBA" id="ARBA00022741"/>
    </source>
</evidence>
<accession>A0A102K691</accession>
<dbReference type="InterPro" id="IPR036890">
    <property type="entry name" value="HATPase_C_sf"/>
</dbReference>
<dbReference type="InterPro" id="IPR025201">
    <property type="entry name" value="KdpD_TM"/>
</dbReference>
<evidence type="ECO:0000256" key="1">
    <source>
        <dbReference type="ARBA" id="ARBA00000085"/>
    </source>
</evidence>
<dbReference type="GO" id="GO:0000155">
    <property type="term" value="F:phosphorelay sensor kinase activity"/>
    <property type="evidence" value="ECO:0007669"/>
    <property type="project" value="InterPro"/>
</dbReference>
<dbReference type="InterPro" id="IPR038318">
    <property type="entry name" value="KdpD_sf"/>
</dbReference>
<feature type="transmembrane region" description="Helical" evidence="14">
    <location>
        <begin position="122"/>
        <end position="140"/>
    </location>
</feature>
<dbReference type="CDD" id="cd00075">
    <property type="entry name" value="HATPase"/>
    <property type="match status" value="1"/>
</dbReference>
<evidence type="ECO:0000256" key="12">
    <source>
        <dbReference type="ARBA" id="ARBA00023136"/>
    </source>
</evidence>
<dbReference type="SUPFAM" id="SSF47384">
    <property type="entry name" value="Homodimeric domain of signal transducing histidine kinase"/>
    <property type="match status" value="1"/>
</dbReference>
<dbReference type="Pfam" id="PF13493">
    <property type="entry name" value="DUF4118"/>
    <property type="match status" value="1"/>
</dbReference>
<protein>
    <recommendedName>
        <fullName evidence="3">histidine kinase</fullName>
        <ecNumber evidence="3">2.7.13.3</ecNumber>
    </recommendedName>
</protein>
<dbReference type="InterPro" id="IPR005467">
    <property type="entry name" value="His_kinase_dom"/>
</dbReference>
<evidence type="ECO:0000256" key="10">
    <source>
        <dbReference type="ARBA" id="ARBA00022989"/>
    </source>
</evidence>
<name>A0A102K691_9BURK</name>
<dbReference type="InterPro" id="IPR036097">
    <property type="entry name" value="HisK_dim/P_sf"/>
</dbReference>
<evidence type="ECO:0000313" key="16">
    <source>
        <dbReference type="EMBL" id="KUZ89857.1"/>
    </source>
</evidence>
<gene>
    <name evidence="16" type="ORF">WI38_17160</name>
</gene>
<dbReference type="CDD" id="cd00082">
    <property type="entry name" value="HisKA"/>
    <property type="match status" value="1"/>
</dbReference>
<dbReference type="Pfam" id="PF02518">
    <property type="entry name" value="HATPase_c"/>
    <property type="match status" value="1"/>
</dbReference>
<proteinExistence type="predicted"/>
<dbReference type="InterPro" id="IPR003594">
    <property type="entry name" value="HATPase_dom"/>
</dbReference>
<feature type="region of interest" description="Disordered" evidence="13">
    <location>
        <begin position="1"/>
        <end position="24"/>
    </location>
</feature>
<comment type="caution">
    <text evidence="16">The sequence shown here is derived from an EMBL/GenBank/DDBJ whole genome shotgun (WGS) entry which is preliminary data.</text>
</comment>
<reference evidence="16 17" key="1">
    <citation type="submission" date="2015-11" db="EMBL/GenBank/DDBJ databases">
        <title>Expanding the genomic diversity of Burkholderia species for the development of highly accurate diagnostics.</title>
        <authorList>
            <person name="Sahl J."/>
            <person name="Keim P."/>
            <person name="Wagner D."/>
        </authorList>
    </citation>
    <scope>NUCLEOTIDE SEQUENCE [LARGE SCALE GENOMIC DNA]</scope>
    <source>
        <strain evidence="16 17">RF32-BP4</strain>
    </source>
</reference>
<evidence type="ECO:0000256" key="5">
    <source>
        <dbReference type="ARBA" id="ARBA00022679"/>
    </source>
</evidence>
<keyword evidence="12 14" id="KW-0472">Membrane</keyword>
<evidence type="ECO:0000256" key="3">
    <source>
        <dbReference type="ARBA" id="ARBA00012438"/>
    </source>
</evidence>
<dbReference type="EMBL" id="LOTN01000034">
    <property type="protein sequence ID" value="KUZ89857.1"/>
    <property type="molecule type" value="Genomic_DNA"/>
</dbReference>
<evidence type="ECO:0000313" key="17">
    <source>
        <dbReference type="Proteomes" id="UP000065521"/>
    </source>
</evidence>
<dbReference type="InterPro" id="IPR004358">
    <property type="entry name" value="Sig_transdc_His_kin-like_C"/>
</dbReference>
<evidence type="ECO:0000259" key="15">
    <source>
        <dbReference type="PROSITE" id="PS50109"/>
    </source>
</evidence>
<evidence type="ECO:0000256" key="9">
    <source>
        <dbReference type="ARBA" id="ARBA00022840"/>
    </source>
</evidence>
<feature type="transmembrane region" description="Helical" evidence="14">
    <location>
        <begin position="152"/>
        <end position="172"/>
    </location>
</feature>
<dbReference type="EC" id="2.7.13.3" evidence="3"/>
<keyword evidence="10 14" id="KW-1133">Transmembrane helix</keyword>
<dbReference type="InterPro" id="IPR052023">
    <property type="entry name" value="Histidine_kinase_KdpD"/>
</dbReference>
<dbReference type="SUPFAM" id="SSF55874">
    <property type="entry name" value="ATPase domain of HSP90 chaperone/DNA topoisomerase II/histidine kinase"/>
    <property type="match status" value="1"/>
</dbReference>
<dbReference type="PROSITE" id="PS50109">
    <property type="entry name" value="HIS_KIN"/>
    <property type="match status" value="1"/>
</dbReference>
<feature type="domain" description="Histidine kinase" evidence="15">
    <location>
        <begin position="343"/>
        <end position="557"/>
    </location>
</feature>
<comment type="subcellular location">
    <subcellularLocation>
        <location evidence="2">Membrane</location>
        <topology evidence="2">Multi-pass membrane protein</topology>
    </subcellularLocation>
</comment>
<sequence length="567" mass="60807">MNVNETQRHTNHLREIAAREPARQDPGRWRTILDACAGGAARLAWADPGGGPGRPDSGTRAHVRTRLHDRASPYYAPLAWATVICGLATIVASALLRVFDLSNVVMLFLMTVVFVSLRLGRVAGAWAAFLCVGCFDFFFVEPRWSFAVSDTQYVFTFALMLAVALAIGQLAARLRAEARAARANEKRSATLARVARDLSAAIETEQIVSVCTGTIAPLLGVHVALVLPDADDRLQIARDAWFVDPSAARWAYDHAQPAGRGTPTLDAAVALYLPLKAPMRVRGVLALLADAQPIPTAPDDRRLLDALCSSIAMALERVHYVGVAQHTMVRMEGERLRNALLAAVSHDLKTPLTAIRGLAETLEQPERLAPGQPAGLARAIRDQAEALRGLVVNLLDLARMQSEGVRLNREWHVLDEIVGSALAHSACVLAGRDVKADLPAGLPLIDVDALLVERVLMNLLDNAAKHAGADATVAVRACVAGDAMVVCVDDDGPGFAARDAERLFEPFERGREAASIAGVGLGLALCRSIVNAHGGSIRAVPLEPHGARFEIRLPLGVPPDIEHESRT</sequence>
<evidence type="ECO:0000256" key="11">
    <source>
        <dbReference type="ARBA" id="ARBA00023012"/>
    </source>
</evidence>
<evidence type="ECO:0000256" key="8">
    <source>
        <dbReference type="ARBA" id="ARBA00022777"/>
    </source>
</evidence>
<evidence type="ECO:0000256" key="4">
    <source>
        <dbReference type="ARBA" id="ARBA00022553"/>
    </source>
</evidence>
<comment type="catalytic activity">
    <reaction evidence="1">
        <text>ATP + protein L-histidine = ADP + protein N-phospho-L-histidine.</text>
        <dbReference type="EC" id="2.7.13.3"/>
    </reaction>
</comment>
<dbReference type="SMART" id="SM00388">
    <property type="entry name" value="HisKA"/>
    <property type="match status" value="1"/>
</dbReference>
<dbReference type="GO" id="GO:0005524">
    <property type="term" value="F:ATP binding"/>
    <property type="evidence" value="ECO:0007669"/>
    <property type="project" value="UniProtKB-KW"/>
</dbReference>
<evidence type="ECO:0000256" key="13">
    <source>
        <dbReference type="SAM" id="MobiDB-lite"/>
    </source>
</evidence>
<dbReference type="Gene3D" id="1.10.287.130">
    <property type="match status" value="1"/>
</dbReference>
<keyword evidence="6 14" id="KW-0812">Transmembrane</keyword>
<keyword evidence="11" id="KW-0902">Two-component regulatory system</keyword>
<dbReference type="Pfam" id="PF13492">
    <property type="entry name" value="GAF_3"/>
    <property type="match status" value="1"/>
</dbReference>
<feature type="transmembrane region" description="Helical" evidence="14">
    <location>
        <begin position="74"/>
        <end position="95"/>
    </location>
</feature>
<dbReference type="SUPFAM" id="SSF55781">
    <property type="entry name" value="GAF domain-like"/>
    <property type="match status" value="1"/>
</dbReference>
<organism evidence="16 17">
    <name type="scientific">Burkholderia ubonensis</name>
    <dbReference type="NCBI Taxonomy" id="101571"/>
    <lineage>
        <taxon>Bacteria</taxon>
        <taxon>Pseudomonadati</taxon>
        <taxon>Pseudomonadota</taxon>
        <taxon>Betaproteobacteria</taxon>
        <taxon>Burkholderiales</taxon>
        <taxon>Burkholderiaceae</taxon>
        <taxon>Burkholderia</taxon>
        <taxon>Burkholderia cepacia complex</taxon>
    </lineage>
</organism>
<dbReference type="InterPro" id="IPR003018">
    <property type="entry name" value="GAF"/>
</dbReference>